<reference evidence="1" key="1">
    <citation type="submission" date="2023-06" db="EMBL/GenBank/DDBJ databases">
        <title>Genome-scale phylogeny and comparative genomics of the fungal order Sordariales.</title>
        <authorList>
            <consortium name="Lawrence Berkeley National Laboratory"/>
            <person name="Hensen N."/>
            <person name="Bonometti L."/>
            <person name="Westerberg I."/>
            <person name="Brannstrom I.O."/>
            <person name="Guillou S."/>
            <person name="Cros-Aarteil S."/>
            <person name="Calhoun S."/>
            <person name="Haridas S."/>
            <person name="Kuo A."/>
            <person name="Mondo S."/>
            <person name="Pangilinan J."/>
            <person name="Riley R."/>
            <person name="Labutti K."/>
            <person name="Andreopoulos B."/>
            <person name="Lipzen A."/>
            <person name="Chen C."/>
            <person name="Yanf M."/>
            <person name="Daum C."/>
            <person name="Ng V."/>
            <person name="Clum A."/>
            <person name="Steindorff A."/>
            <person name="Ohm R."/>
            <person name="Martin F."/>
            <person name="Silar P."/>
            <person name="Natvig D."/>
            <person name="Lalanne C."/>
            <person name="Gautier V."/>
            <person name="Ament-Velasquez S.L."/>
            <person name="Kruys A."/>
            <person name="Hutchinson M.I."/>
            <person name="Powell A.J."/>
            <person name="Barry K."/>
            <person name="Miller A.N."/>
            <person name="Grigoriev I.V."/>
            <person name="Debuchy R."/>
            <person name="Gladieux P."/>
            <person name="Thoren M.H."/>
            <person name="Johannesson H."/>
        </authorList>
    </citation>
    <scope>NUCLEOTIDE SEQUENCE</scope>
    <source>
        <strain evidence="1">CBS 540.89</strain>
    </source>
</reference>
<evidence type="ECO:0000313" key="1">
    <source>
        <dbReference type="EMBL" id="KAK0702447.1"/>
    </source>
</evidence>
<dbReference type="AlphaFoldDB" id="A0AA39ZRS8"/>
<protein>
    <submittedName>
        <fullName evidence="1">Uncharacterized protein</fullName>
    </submittedName>
</protein>
<sequence length="76" mass="8440">MSVEKRKSSSARYRASLARNITENGFVVMPCSYCTSQGLTCRMLPQSSRCDNCVRRGRSCAGLNLSVAQRGCRIFL</sequence>
<keyword evidence="2" id="KW-1185">Reference proteome</keyword>
<dbReference type="EMBL" id="JAUKTV010000026">
    <property type="protein sequence ID" value="KAK0702447.1"/>
    <property type="molecule type" value="Genomic_DNA"/>
</dbReference>
<evidence type="ECO:0000313" key="2">
    <source>
        <dbReference type="Proteomes" id="UP001172159"/>
    </source>
</evidence>
<comment type="caution">
    <text evidence="1">The sequence shown here is derived from an EMBL/GenBank/DDBJ whole genome shotgun (WGS) entry which is preliminary data.</text>
</comment>
<gene>
    <name evidence="1" type="ORF">B0T21DRAFT_431997</name>
</gene>
<proteinExistence type="predicted"/>
<organism evidence="1 2">
    <name type="scientific">Apiosordaria backusii</name>
    <dbReference type="NCBI Taxonomy" id="314023"/>
    <lineage>
        <taxon>Eukaryota</taxon>
        <taxon>Fungi</taxon>
        <taxon>Dikarya</taxon>
        <taxon>Ascomycota</taxon>
        <taxon>Pezizomycotina</taxon>
        <taxon>Sordariomycetes</taxon>
        <taxon>Sordariomycetidae</taxon>
        <taxon>Sordariales</taxon>
        <taxon>Lasiosphaeriaceae</taxon>
        <taxon>Apiosordaria</taxon>
    </lineage>
</organism>
<name>A0AA39ZRS8_9PEZI</name>
<dbReference type="Proteomes" id="UP001172159">
    <property type="component" value="Unassembled WGS sequence"/>
</dbReference>
<accession>A0AA39ZRS8</accession>